<dbReference type="Proteomes" id="UP000265663">
    <property type="component" value="Unassembled WGS sequence"/>
</dbReference>
<dbReference type="OrthoDB" id="433501at2759"/>
<evidence type="ECO:0000256" key="4">
    <source>
        <dbReference type="ARBA" id="ARBA00023242"/>
    </source>
</evidence>
<dbReference type="InterPro" id="IPR044640">
    <property type="entry name" value="RU2A"/>
</dbReference>
<dbReference type="GO" id="GO:0000398">
    <property type="term" value="P:mRNA splicing, via spliceosome"/>
    <property type="evidence" value="ECO:0007669"/>
    <property type="project" value="InterPro"/>
</dbReference>
<comment type="similarity">
    <text evidence="5">Belongs to the U2 small nuclear ribonucleoprotein A family.</text>
</comment>
<dbReference type="Pfam" id="PF14580">
    <property type="entry name" value="LRR_9"/>
    <property type="match status" value="1"/>
</dbReference>
<gene>
    <name evidence="7" type="ORF">GMOD_00007548</name>
</gene>
<reference evidence="7 8" key="1">
    <citation type="journal article" date="2014" name="PLoS ONE">
        <title>De novo Genome Assembly of the Fungal Plant Pathogen Pyrenophora semeniperda.</title>
        <authorList>
            <person name="Soliai M.M."/>
            <person name="Meyer S.E."/>
            <person name="Udall J.A."/>
            <person name="Elzinga D.E."/>
            <person name="Hermansen R.A."/>
            <person name="Bodily P.M."/>
            <person name="Hart A.A."/>
            <person name="Coleman C.E."/>
        </authorList>
    </citation>
    <scope>NUCLEOTIDE SEQUENCE [LARGE SCALE GENOMIC DNA]</scope>
    <source>
        <strain evidence="7 8">CCB06</strain>
        <tissue evidence="7">Mycelium</tissue>
    </source>
</reference>
<dbReference type="SUPFAM" id="SSF52058">
    <property type="entry name" value="L domain-like"/>
    <property type="match status" value="1"/>
</dbReference>
<sequence>MYYVEVLGSSGVMLDVTGGQRASGELGKDSNEAGRGRANYNISHAAQDQPTRVYVYYTYLGPCHKVHVHKATAKMRLTTDLINNSLSFINCLTERELELRGHKISAIENMGAAKDNDAIDLTDNDIAQLGNFPLQRRLRTLFLAQNRIANIQPNLASSIPNLRTLVLTKNKMAELADLDPLGGFKNLVYLTLMGNPVTSKEYYRYWVIWRCPSVRFLDFTKVRDVERKKAQELFGTADEPTELATQISSNKSKGFVVPTFASTDDSGKERIYTDDEKKRMRAAILNASSLAEMARLEKDFAEGRIPAHVLEGGKPMET</sequence>
<dbReference type="GO" id="GO:0030620">
    <property type="term" value="F:U2 snRNA binding"/>
    <property type="evidence" value="ECO:0007669"/>
    <property type="project" value="InterPro"/>
</dbReference>
<dbReference type="InterPro" id="IPR032675">
    <property type="entry name" value="LRR_dom_sf"/>
</dbReference>
<organism evidence="7 8">
    <name type="scientific">Pyrenophora seminiperda CCB06</name>
    <dbReference type="NCBI Taxonomy" id="1302712"/>
    <lineage>
        <taxon>Eukaryota</taxon>
        <taxon>Fungi</taxon>
        <taxon>Dikarya</taxon>
        <taxon>Ascomycota</taxon>
        <taxon>Pezizomycotina</taxon>
        <taxon>Dothideomycetes</taxon>
        <taxon>Pleosporomycetidae</taxon>
        <taxon>Pleosporales</taxon>
        <taxon>Pleosporineae</taxon>
        <taxon>Pleosporaceae</taxon>
        <taxon>Pyrenophora</taxon>
    </lineage>
</organism>
<keyword evidence="4" id="KW-0539">Nucleus</keyword>
<dbReference type="Gene3D" id="3.80.10.10">
    <property type="entry name" value="Ribonuclease Inhibitor"/>
    <property type="match status" value="1"/>
</dbReference>
<keyword evidence="2" id="KW-0433">Leucine-rich repeat</keyword>
<dbReference type="EMBL" id="KE747833">
    <property type="protein sequence ID" value="RMZ72549.1"/>
    <property type="molecule type" value="Genomic_DNA"/>
</dbReference>
<name>A0A3M7MDU7_9PLEO</name>
<dbReference type="FunFam" id="3.80.10.10:FF:000026">
    <property type="entry name" value="U2 small nuclear ribonucleoprotein A"/>
    <property type="match status" value="1"/>
</dbReference>
<dbReference type="PANTHER" id="PTHR10552:SF6">
    <property type="entry name" value="U2 SMALL NUCLEAR RIBONUCLEOPROTEIN A"/>
    <property type="match status" value="1"/>
</dbReference>
<evidence type="ECO:0000256" key="6">
    <source>
        <dbReference type="ARBA" id="ARBA00024238"/>
    </source>
</evidence>
<evidence type="ECO:0000256" key="2">
    <source>
        <dbReference type="ARBA" id="ARBA00022614"/>
    </source>
</evidence>
<evidence type="ECO:0000313" key="7">
    <source>
        <dbReference type="EMBL" id="RMZ72549.1"/>
    </source>
</evidence>
<evidence type="ECO:0000313" key="8">
    <source>
        <dbReference type="Proteomes" id="UP000265663"/>
    </source>
</evidence>
<evidence type="ECO:0000256" key="5">
    <source>
        <dbReference type="ARBA" id="ARBA00024196"/>
    </source>
</evidence>
<dbReference type="InterPro" id="IPR001611">
    <property type="entry name" value="Leu-rich_rpt"/>
</dbReference>
<proteinExistence type="inferred from homology"/>
<comment type="subcellular location">
    <subcellularLocation>
        <location evidence="1">Nucleus</location>
    </subcellularLocation>
</comment>
<evidence type="ECO:0000256" key="3">
    <source>
        <dbReference type="ARBA" id="ARBA00022737"/>
    </source>
</evidence>
<protein>
    <recommendedName>
        <fullName evidence="6">U2 small nuclear ribonucleoprotein A'</fullName>
    </recommendedName>
</protein>
<dbReference type="AlphaFoldDB" id="A0A3M7MDU7"/>
<keyword evidence="3" id="KW-0677">Repeat</keyword>
<dbReference type="PROSITE" id="PS51450">
    <property type="entry name" value="LRR"/>
    <property type="match status" value="1"/>
</dbReference>
<dbReference type="GO" id="GO:0005686">
    <property type="term" value="C:U2 snRNP"/>
    <property type="evidence" value="ECO:0007669"/>
    <property type="project" value="TreeGrafter"/>
</dbReference>
<evidence type="ECO:0000256" key="1">
    <source>
        <dbReference type="ARBA" id="ARBA00004123"/>
    </source>
</evidence>
<keyword evidence="8" id="KW-1185">Reference proteome</keyword>
<dbReference type="PANTHER" id="PTHR10552">
    <property type="entry name" value="U2 SMALL NUCLEAR RIBONUCLEOPROTEIN A"/>
    <property type="match status" value="1"/>
</dbReference>
<accession>A0A3M7MDU7</accession>